<dbReference type="KEGG" id="nwr:E3U44_18770"/>
<feature type="region of interest" description="Disordered" evidence="3">
    <location>
        <begin position="73"/>
        <end position="106"/>
    </location>
</feature>
<evidence type="ECO:0000256" key="3">
    <source>
        <dbReference type="SAM" id="MobiDB-lite"/>
    </source>
</evidence>
<dbReference type="AlphaFoldDB" id="A0A4P7C132"/>
<protein>
    <recommendedName>
        <fullName evidence="2">UPF0125 protein E3U44_18770</fullName>
    </recommendedName>
</protein>
<keyword evidence="5" id="KW-1185">Reference proteome</keyword>
<evidence type="ECO:0000313" key="5">
    <source>
        <dbReference type="Proteomes" id="UP000294325"/>
    </source>
</evidence>
<gene>
    <name evidence="4" type="ORF">E3U44_18770</name>
</gene>
<dbReference type="NCBIfam" id="NF002490">
    <property type="entry name" value="PRK01777.1"/>
    <property type="match status" value="1"/>
</dbReference>
<dbReference type="HAMAP" id="MF_00460">
    <property type="entry name" value="UPF0125_RnfH"/>
    <property type="match status" value="1"/>
</dbReference>
<evidence type="ECO:0000256" key="2">
    <source>
        <dbReference type="HAMAP-Rule" id="MF_00460"/>
    </source>
</evidence>
<sequence>MADAKMITVEVAYARPDKQVILKVSVPENATLETAMRASGILEQFPEIDLNQNKVGIFGKLAKRDGPLRSGDRVEIYRPLLADPKQARRERATQTRQTKSADTPSL</sequence>
<proteinExistence type="inferred from homology"/>
<dbReference type="Pfam" id="PF03658">
    <property type="entry name" value="Ub-RnfH"/>
    <property type="match status" value="1"/>
</dbReference>
<dbReference type="InterPro" id="IPR016155">
    <property type="entry name" value="Mopterin_synth/thiamin_S_b"/>
</dbReference>
<dbReference type="SUPFAM" id="SSF54285">
    <property type="entry name" value="MoaD/ThiS"/>
    <property type="match status" value="1"/>
</dbReference>
<name>A0A4P7C132_9GAMM</name>
<accession>A0A4P7C132</accession>
<organism evidence="4 5">
    <name type="scientific">Nitrosococcus wardiae</name>
    <dbReference type="NCBI Taxonomy" id="1814290"/>
    <lineage>
        <taxon>Bacteria</taxon>
        <taxon>Pseudomonadati</taxon>
        <taxon>Pseudomonadota</taxon>
        <taxon>Gammaproteobacteria</taxon>
        <taxon>Chromatiales</taxon>
        <taxon>Chromatiaceae</taxon>
        <taxon>Nitrosococcus</taxon>
    </lineage>
</organism>
<dbReference type="InterPro" id="IPR005346">
    <property type="entry name" value="RnfH"/>
</dbReference>
<dbReference type="PANTHER" id="PTHR37483:SF1">
    <property type="entry name" value="UPF0125 PROTEIN RATB"/>
    <property type="match status" value="1"/>
</dbReference>
<comment type="similarity">
    <text evidence="1 2">Belongs to the UPF0125 (RnfH) family.</text>
</comment>
<dbReference type="PANTHER" id="PTHR37483">
    <property type="entry name" value="UPF0125 PROTEIN RATB"/>
    <property type="match status" value="1"/>
</dbReference>
<dbReference type="InterPro" id="IPR037021">
    <property type="entry name" value="RnfH_sf"/>
</dbReference>
<dbReference type="Gene3D" id="3.10.20.280">
    <property type="entry name" value="RnfH-like"/>
    <property type="match status" value="1"/>
</dbReference>
<reference evidence="4 5" key="1">
    <citation type="submission" date="2019-03" db="EMBL/GenBank/DDBJ databases">
        <title>The genome sequence of Nitrosococcus wardiae strain D1FHST reveals the archetypal metabolic capacity of ammonia-oxidizing Gammaproteobacteria.</title>
        <authorList>
            <person name="Wang L."/>
            <person name="Lim C.K."/>
            <person name="Hanson T.E."/>
            <person name="Dang H."/>
            <person name="Klotz M.G."/>
        </authorList>
    </citation>
    <scope>NUCLEOTIDE SEQUENCE [LARGE SCALE GENOMIC DNA]</scope>
    <source>
        <strain evidence="4 5">D1FHS</strain>
    </source>
</reference>
<dbReference type="Proteomes" id="UP000294325">
    <property type="component" value="Chromosome"/>
</dbReference>
<dbReference type="EMBL" id="CP038033">
    <property type="protein sequence ID" value="QBQ56308.1"/>
    <property type="molecule type" value="Genomic_DNA"/>
</dbReference>
<dbReference type="OrthoDB" id="9796575at2"/>
<evidence type="ECO:0000313" key="4">
    <source>
        <dbReference type="EMBL" id="QBQ56308.1"/>
    </source>
</evidence>
<evidence type="ECO:0000256" key="1">
    <source>
        <dbReference type="ARBA" id="ARBA00010645"/>
    </source>
</evidence>